<keyword evidence="2" id="KW-0732">Signal</keyword>
<evidence type="ECO:0000256" key="2">
    <source>
        <dbReference type="SAM" id="SignalP"/>
    </source>
</evidence>
<feature type="chain" id="PRO_5043353737" evidence="2">
    <location>
        <begin position="20"/>
        <end position="107"/>
    </location>
</feature>
<organism evidence="3 4">
    <name type="scientific">Ponticoccus litoralis</name>
    <dbReference type="NCBI Taxonomy" id="422297"/>
    <lineage>
        <taxon>Bacteria</taxon>
        <taxon>Pseudomonadati</taxon>
        <taxon>Pseudomonadota</taxon>
        <taxon>Alphaproteobacteria</taxon>
        <taxon>Rhodobacterales</taxon>
        <taxon>Roseobacteraceae</taxon>
        <taxon>Ponticoccus</taxon>
    </lineage>
</organism>
<reference evidence="3 4" key="1">
    <citation type="submission" date="2024-05" db="EMBL/GenBank/DDBJ databases">
        <title>Genome sequence of Ponticoccus litoralis KCCM 90028.</title>
        <authorList>
            <person name="Kim J.M."/>
            <person name="Lee J.K."/>
            <person name="Choi B.J."/>
            <person name="Bayburt H."/>
            <person name="Baek J.H."/>
            <person name="Jeon C.O."/>
        </authorList>
    </citation>
    <scope>NUCLEOTIDE SEQUENCE [LARGE SCALE GENOMIC DNA]</scope>
    <source>
        <strain evidence="3 4">KCCM 90028</strain>
    </source>
</reference>
<keyword evidence="1" id="KW-1133">Transmembrane helix</keyword>
<evidence type="ECO:0000256" key="1">
    <source>
        <dbReference type="SAM" id="Phobius"/>
    </source>
</evidence>
<protein>
    <submittedName>
        <fullName evidence="3">Uncharacterized protein</fullName>
    </submittedName>
</protein>
<sequence>MKSIVLGVGLFFAASTAFAGNYDPPHIDPPVIIEDAANSSTDSGGIVLGIMTLLLFGAYRGQLSARTTWGQPLTHNMKKAPQSLATPSLFAAMAFSARLRPRRSPRP</sequence>
<evidence type="ECO:0000313" key="3">
    <source>
        <dbReference type="EMBL" id="MEN9059865.1"/>
    </source>
</evidence>
<name>A0AAW9SM37_9RHOB</name>
<dbReference type="AlphaFoldDB" id="A0AAW9SM37"/>
<dbReference type="EMBL" id="JBDNCH010000002">
    <property type="protein sequence ID" value="MEN9059865.1"/>
    <property type="molecule type" value="Genomic_DNA"/>
</dbReference>
<dbReference type="RefSeq" id="WP_347165006.1">
    <property type="nucleotide sequence ID" value="NZ_JBDNCH010000002.1"/>
</dbReference>
<keyword evidence="4" id="KW-1185">Reference proteome</keyword>
<feature type="transmembrane region" description="Helical" evidence="1">
    <location>
        <begin position="43"/>
        <end position="59"/>
    </location>
</feature>
<gene>
    <name evidence="3" type="ORF">ABFB10_01275</name>
</gene>
<keyword evidence="1" id="KW-0472">Membrane</keyword>
<evidence type="ECO:0000313" key="4">
    <source>
        <dbReference type="Proteomes" id="UP001428774"/>
    </source>
</evidence>
<proteinExistence type="predicted"/>
<accession>A0AAW9SM37</accession>
<dbReference type="Proteomes" id="UP001428774">
    <property type="component" value="Unassembled WGS sequence"/>
</dbReference>
<feature type="signal peptide" evidence="2">
    <location>
        <begin position="1"/>
        <end position="19"/>
    </location>
</feature>
<keyword evidence="1" id="KW-0812">Transmembrane</keyword>
<comment type="caution">
    <text evidence="3">The sequence shown here is derived from an EMBL/GenBank/DDBJ whole genome shotgun (WGS) entry which is preliminary data.</text>
</comment>